<gene>
    <name evidence="1" type="ORF">ACFOY2_04855</name>
</gene>
<sequence>MTTIIQSGGAVRPLGTLALYTYLYRPDSGGGHLRTALLAQILTDQHGIVPDEAIELARLDAFDERVRAAGSEADRLIADAERKALAAEYGQAASA</sequence>
<evidence type="ECO:0000313" key="1">
    <source>
        <dbReference type="EMBL" id="MFC4006538.1"/>
    </source>
</evidence>
<dbReference type="Proteomes" id="UP001595851">
    <property type="component" value="Unassembled WGS sequence"/>
</dbReference>
<keyword evidence="2" id="KW-1185">Reference proteome</keyword>
<name>A0ABV8FYJ9_9ACTN</name>
<comment type="caution">
    <text evidence="1">The sequence shown here is derived from an EMBL/GenBank/DDBJ whole genome shotgun (WGS) entry which is preliminary data.</text>
</comment>
<accession>A0ABV8FYJ9</accession>
<protein>
    <submittedName>
        <fullName evidence="1">Uncharacterized protein</fullName>
    </submittedName>
</protein>
<organism evidence="1 2">
    <name type="scientific">Nonomuraea purpurea</name>
    <dbReference type="NCBI Taxonomy" id="1849276"/>
    <lineage>
        <taxon>Bacteria</taxon>
        <taxon>Bacillati</taxon>
        <taxon>Actinomycetota</taxon>
        <taxon>Actinomycetes</taxon>
        <taxon>Streptosporangiales</taxon>
        <taxon>Streptosporangiaceae</taxon>
        <taxon>Nonomuraea</taxon>
    </lineage>
</organism>
<dbReference type="EMBL" id="JBHSBI010000002">
    <property type="protein sequence ID" value="MFC4006538.1"/>
    <property type="molecule type" value="Genomic_DNA"/>
</dbReference>
<reference evidence="2" key="1">
    <citation type="journal article" date="2019" name="Int. J. Syst. Evol. Microbiol.">
        <title>The Global Catalogue of Microorganisms (GCM) 10K type strain sequencing project: providing services to taxonomists for standard genome sequencing and annotation.</title>
        <authorList>
            <consortium name="The Broad Institute Genomics Platform"/>
            <consortium name="The Broad Institute Genome Sequencing Center for Infectious Disease"/>
            <person name="Wu L."/>
            <person name="Ma J."/>
        </authorList>
    </citation>
    <scope>NUCLEOTIDE SEQUENCE [LARGE SCALE GENOMIC DNA]</scope>
    <source>
        <strain evidence="2">TBRC 1276</strain>
    </source>
</reference>
<evidence type="ECO:0000313" key="2">
    <source>
        <dbReference type="Proteomes" id="UP001595851"/>
    </source>
</evidence>
<dbReference type="RefSeq" id="WP_379526679.1">
    <property type="nucleotide sequence ID" value="NZ_JBHSBI010000002.1"/>
</dbReference>
<proteinExistence type="predicted"/>